<dbReference type="Proteomes" id="UP000289340">
    <property type="component" value="Chromosome 15"/>
</dbReference>
<dbReference type="EMBL" id="QZWG01000015">
    <property type="protein sequence ID" value="RZB64773.1"/>
    <property type="molecule type" value="Genomic_DNA"/>
</dbReference>
<dbReference type="AlphaFoldDB" id="A0A0B2SU64"/>
<evidence type="ECO:0000313" key="2">
    <source>
        <dbReference type="EMBL" id="KHN47747.1"/>
    </source>
</evidence>
<dbReference type="Proteomes" id="UP000053555">
    <property type="component" value="Unassembled WGS sequence"/>
</dbReference>
<sequence>MMGKSNVHIEKNEHLQWMNMSLQSSQHEVELQHQNRHQGSFSKSEATIKDSGKRMEDEGSKCGTLCMCLPCFGFGKTKAVKARKGGIKVDHSMNHVMSSTFSLENFELNSTQAKGIVIQENNHEDDSFSSYFDLPSIVLKCSGDDA</sequence>
<protein>
    <submittedName>
        <fullName evidence="2">Uncharacterized protein</fullName>
    </submittedName>
</protein>
<dbReference type="GO" id="GO:0080183">
    <property type="term" value="P:response to photooxidative stress"/>
    <property type="evidence" value="ECO:0007669"/>
    <property type="project" value="InterPro"/>
</dbReference>
<name>A0A0B2SU64_GLYSO</name>
<evidence type="ECO:0000313" key="3">
    <source>
        <dbReference type="EMBL" id="RZB64773.1"/>
    </source>
</evidence>
<proteinExistence type="predicted"/>
<dbReference type="PANTHER" id="PTHR33672:SF24">
    <property type="entry name" value="OS01G0798600 PROTEIN"/>
    <property type="match status" value="1"/>
</dbReference>
<reference evidence="2" key="1">
    <citation type="submission" date="2014-07" db="EMBL/GenBank/DDBJ databases">
        <title>Identification of a novel salt tolerance gene in wild soybean by whole-genome sequencing.</title>
        <authorList>
            <person name="Lam H.-M."/>
            <person name="Qi X."/>
            <person name="Li M.-W."/>
            <person name="Liu X."/>
            <person name="Xie M."/>
            <person name="Ni M."/>
            <person name="Xu X."/>
        </authorList>
    </citation>
    <scope>NUCLEOTIDE SEQUENCE [LARGE SCALE GENOMIC DNA]</scope>
    <source>
        <tissue evidence="2">Root</tissue>
    </source>
</reference>
<gene>
    <name evidence="3" type="ORF">D0Y65_041018</name>
    <name evidence="2" type="ORF">glysoja_026436</name>
</gene>
<organism evidence="2">
    <name type="scientific">Glycine soja</name>
    <name type="common">Wild soybean</name>
    <dbReference type="NCBI Taxonomy" id="3848"/>
    <lineage>
        <taxon>Eukaryota</taxon>
        <taxon>Viridiplantae</taxon>
        <taxon>Streptophyta</taxon>
        <taxon>Embryophyta</taxon>
        <taxon>Tracheophyta</taxon>
        <taxon>Spermatophyta</taxon>
        <taxon>Magnoliopsida</taxon>
        <taxon>eudicotyledons</taxon>
        <taxon>Gunneridae</taxon>
        <taxon>Pentapetalae</taxon>
        <taxon>rosids</taxon>
        <taxon>fabids</taxon>
        <taxon>Fabales</taxon>
        <taxon>Fabaceae</taxon>
        <taxon>Papilionoideae</taxon>
        <taxon>50 kb inversion clade</taxon>
        <taxon>NPAAA clade</taxon>
        <taxon>indigoferoid/millettioid clade</taxon>
        <taxon>Phaseoleae</taxon>
        <taxon>Glycine</taxon>
        <taxon>Glycine subgen. Soja</taxon>
    </lineage>
</organism>
<keyword evidence="4" id="KW-1185">Reference proteome</keyword>
<dbReference type="EMBL" id="KN640321">
    <property type="protein sequence ID" value="KHN47747.1"/>
    <property type="molecule type" value="Genomic_DNA"/>
</dbReference>
<dbReference type="GO" id="GO:0048564">
    <property type="term" value="P:photosystem I assembly"/>
    <property type="evidence" value="ECO:0007669"/>
    <property type="project" value="InterPro"/>
</dbReference>
<dbReference type="InterPro" id="IPR040340">
    <property type="entry name" value="CEST/Y3IP1"/>
</dbReference>
<dbReference type="PANTHER" id="PTHR33672">
    <property type="entry name" value="YCF3-INTERACTING PROTEIN 1, CHLOROPLASTIC"/>
    <property type="match status" value="1"/>
</dbReference>
<accession>A0A0B2SU64</accession>
<dbReference type="GO" id="GO:0009535">
    <property type="term" value="C:chloroplast thylakoid membrane"/>
    <property type="evidence" value="ECO:0007669"/>
    <property type="project" value="InterPro"/>
</dbReference>
<reference evidence="3 4" key="2">
    <citation type="submission" date="2018-09" db="EMBL/GenBank/DDBJ databases">
        <title>A high-quality reference genome of wild soybean provides a powerful tool to mine soybean genomes.</title>
        <authorList>
            <person name="Xie M."/>
            <person name="Chung C.Y.L."/>
            <person name="Li M.-W."/>
            <person name="Wong F.-L."/>
            <person name="Chan T.-F."/>
            <person name="Lam H.-M."/>
        </authorList>
    </citation>
    <scope>NUCLEOTIDE SEQUENCE [LARGE SCALE GENOMIC DNA]</scope>
    <source>
        <strain evidence="4">cv. W05</strain>
        <tissue evidence="3">Hypocotyl of etiolated seedlings</tissue>
    </source>
</reference>
<evidence type="ECO:0000313" key="4">
    <source>
        <dbReference type="Proteomes" id="UP000289340"/>
    </source>
</evidence>
<evidence type="ECO:0000256" key="1">
    <source>
        <dbReference type="SAM" id="MobiDB-lite"/>
    </source>
</evidence>
<feature type="region of interest" description="Disordered" evidence="1">
    <location>
        <begin position="34"/>
        <end position="54"/>
    </location>
</feature>